<evidence type="ECO:0000256" key="13">
    <source>
        <dbReference type="ARBA" id="ARBA00044891"/>
    </source>
</evidence>
<dbReference type="Gene3D" id="1.20.1250.20">
    <property type="entry name" value="MFS general substrate transporter like domains"/>
    <property type="match status" value="2"/>
</dbReference>
<protein>
    <recommendedName>
        <fullName evidence="22">Lysosomal dipeptide transporter MFSD1</fullName>
    </recommendedName>
    <alternativeName>
        <fullName evidence="23">Major facilitator superfamily domain-containing protein 1</fullName>
    </alternativeName>
</protein>
<keyword evidence="5 27" id="KW-0812">Transmembrane</keyword>
<name>A0ABV8DT76_9NOCA</name>
<dbReference type="Proteomes" id="UP001595696">
    <property type="component" value="Unassembled WGS sequence"/>
</dbReference>
<feature type="transmembrane region" description="Helical" evidence="27">
    <location>
        <begin position="293"/>
        <end position="314"/>
    </location>
</feature>
<comment type="caution">
    <text evidence="29">The sequence shown here is derived from an EMBL/GenBank/DDBJ whole genome shotgun (WGS) entry which is preliminary data.</text>
</comment>
<evidence type="ECO:0000256" key="3">
    <source>
        <dbReference type="ARBA" id="ARBA00008335"/>
    </source>
</evidence>
<comment type="catalytic activity">
    <reaction evidence="13">
        <text>L-lysyl-L-alpha-amino acid(out) = L-lysyl-L-alpha-amino acid(in)</text>
        <dbReference type="Rhea" id="RHEA:79387"/>
        <dbReference type="ChEBI" id="CHEBI:229965"/>
    </reaction>
</comment>
<comment type="catalytic activity">
    <reaction evidence="20">
        <text>L-alanyl-L-lysine(out) = L-alanyl-L-lysine(in)</text>
        <dbReference type="Rhea" id="RHEA:79415"/>
        <dbReference type="ChEBI" id="CHEBI:192470"/>
    </reaction>
</comment>
<comment type="catalytic activity">
    <reaction evidence="19">
        <text>L-histidyl-L-alpha-amino acid(out) = L-histidyl-L-alpha-amino acid(in)</text>
        <dbReference type="Rhea" id="RHEA:79379"/>
        <dbReference type="ChEBI" id="CHEBI:229964"/>
    </reaction>
</comment>
<evidence type="ECO:0000256" key="16">
    <source>
        <dbReference type="ARBA" id="ARBA00044899"/>
    </source>
</evidence>
<organism evidence="29 30">
    <name type="scientific">Nocardia jiangsuensis</name>
    <dbReference type="NCBI Taxonomy" id="1691563"/>
    <lineage>
        <taxon>Bacteria</taxon>
        <taxon>Bacillati</taxon>
        <taxon>Actinomycetota</taxon>
        <taxon>Actinomycetes</taxon>
        <taxon>Mycobacteriales</taxon>
        <taxon>Nocardiaceae</taxon>
        <taxon>Nocardia</taxon>
    </lineage>
</organism>
<comment type="catalytic activity">
    <reaction evidence="16">
        <text>L-arginyl-L-alpha-amino acid(out) = L-arginyl-L-alpha-amino acid(in)</text>
        <dbReference type="Rhea" id="RHEA:79371"/>
        <dbReference type="ChEBI" id="CHEBI:84315"/>
    </reaction>
</comment>
<dbReference type="CDD" id="cd06174">
    <property type="entry name" value="MFS"/>
    <property type="match status" value="1"/>
</dbReference>
<feature type="transmembrane region" description="Helical" evidence="27">
    <location>
        <begin position="31"/>
        <end position="55"/>
    </location>
</feature>
<evidence type="ECO:0000256" key="23">
    <source>
        <dbReference type="ARBA" id="ARBA00045018"/>
    </source>
</evidence>
<gene>
    <name evidence="29" type="ORF">ACFO0B_12380</name>
</gene>
<evidence type="ECO:0000256" key="7">
    <source>
        <dbReference type="ARBA" id="ARBA00023136"/>
    </source>
</evidence>
<evidence type="ECO:0000256" key="25">
    <source>
        <dbReference type="ARBA" id="ARBA00046376"/>
    </source>
</evidence>
<evidence type="ECO:0000313" key="29">
    <source>
        <dbReference type="EMBL" id="MFC3962781.1"/>
    </source>
</evidence>
<evidence type="ECO:0000256" key="6">
    <source>
        <dbReference type="ARBA" id="ARBA00022989"/>
    </source>
</evidence>
<keyword evidence="30" id="KW-1185">Reference proteome</keyword>
<evidence type="ECO:0000259" key="28">
    <source>
        <dbReference type="PROSITE" id="PS50850"/>
    </source>
</evidence>
<feature type="transmembrane region" description="Helical" evidence="27">
    <location>
        <begin position="149"/>
        <end position="171"/>
    </location>
</feature>
<evidence type="ECO:0000256" key="21">
    <source>
        <dbReference type="ARBA" id="ARBA00044924"/>
    </source>
</evidence>
<keyword evidence="8" id="KW-0458">Lysosome</keyword>
<comment type="catalytic activity">
    <reaction evidence="11">
        <text>L-alpha-aminoacyl-L-arginine(out) = L-alpha-aminoacyl-L-arginine(in)</text>
        <dbReference type="Rhea" id="RHEA:79367"/>
        <dbReference type="ChEBI" id="CHEBI:229968"/>
    </reaction>
</comment>
<feature type="transmembrane region" description="Helical" evidence="27">
    <location>
        <begin position="335"/>
        <end position="355"/>
    </location>
</feature>
<evidence type="ECO:0000256" key="14">
    <source>
        <dbReference type="ARBA" id="ARBA00044893"/>
    </source>
</evidence>
<keyword evidence="4" id="KW-0813">Transport</keyword>
<sequence length="407" mass="43164">MGARSARCARRNSGRAGSVKSARRALPRRPAVLSGFVVLQVIVYAGMQIPAGLLLDRVGSRVMIVAGAVLMAAGQGLLALTELLPLAVAGRVLVGMGDAFTFISVFRLVPRWFPARRVPLISQLTGMLGQLGQVLSAIPFLAVPNAAGWTTAYLSAATVGVLLAVLALAAIRDAPPGTTPVAATPPRRTRIREVWAHPGTRLGFFTHMGTRFSITTFALMRDVPYLVTAQGLARATAGVLLTVSVLAALTAGPIPGVLGARYPFRRSRLVLVIIGADITVWTAVPALPGPAPLWLLTLLVVVISVGGPGSMIGFDHARMFSPDRSLGTARGIVNIGGFLFLATLLVVETMGIVLQHAGGYGFDAFRLARTAHYPIWIVAVTRVLITRRETRSRMAAEGMDVPLPRRR</sequence>
<keyword evidence="6 27" id="KW-1133">Transmembrane helix</keyword>
<evidence type="ECO:0000256" key="8">
    <source>
        <dbReference type="ARBA" id="ARBA00023228"/>
    </source>
</evidence>
<proteinExistence type="inferred from homology"/>
<evidence type="ECO:0000256" key="9">
    <source>
        <dbReference type="ARBA" id="ARBA00044876"/>
    </source>
</evidence>
<dbReference type="InterPro" id="IPR036259">
    <property type="entry name" value="MFS_trans_sf"/>
</dbReference>
<feature type="transmembrane region" description="Helical" evidence="27">
    <location>
        <begin position="232"/>
        <end position="257"/>
    </location>
</feature>
<comment type="catalytic activity">
    <reaction evidence="10">
        <text>L-histidyl-glycine(out) = L-histidyl-glycine(in)</text>
        <dbReference type="Rhea" id="RHEA:79395"/>
        <dbReference type="ChEBI" id="CHEBI:229957"/>
    </reaction>
</comment>
<dbReference type="PROSITE" id="PS50850">
    <property type="entry name" value="MFS"/>
    <property type="match status" value="1"/>
</dbReference>
<comment type="catalytic activity">
    <reaction evidence="14">
        <text>L-alpha-aminoacyl-L-lysine(out) = L-alpha-aminoacyl-L-lysine(in)</text>
        <dbReference type="Rhea" id="RHEA:79383"/>
        <dbReference type="ChEBI" id="CHEBI:229966"/>
    </reaction>
</comment>
<feature type="transmembrane region" description="Helical" evidence="27">
    <location>
        <begin position="62"/>
        <end position="80"/>
    </location>
</feature>
<dbReference type="PANTHER" id="PTHR23512">
    <property type="entry name" value="MAJOR FACILITATOR SUPERFAMILY DOMAIN-CONTAINING PROTEIN 1"/>
    <property type="match status" value="1"/>
</dbReference>
<evidence type="ECO:0000256" key="18">
    <source>
        <dbReference type="ARBA" id="ARBA00044903"/>
    </source>
</evidence>
<comment type="function">
    <text evidence="24">Lysosomal dipeptide uniporter that selectively exports lysine, arginine or histidine-containing dipeptides with a net positive charge from the lysosome lumen into the cytosol. Could play a role in a specific type of protein O-glycosylation indirectly regulating macrophages migration and tissue invasion. Also essential for liver homeostasis.</text>
</comment>
<evidence type="ECO:0000256" key="24">
    <source>
        <dbReference type="ARBA" id="ARBA00045709"/>
    </source>
</evidence>
<comment type="subcellular location">
    <subcellularLocation>
        <location evidence="2">Cell membrane</location>
        <topology evidence="2">Multi-pass membrane protein</topology>
    </subcellularLocation>
    <subcellularLocation>
        <location evidence="1">Lysosome membrane</location>
        <topology evidence="1">Multi-pass membrane protein</topology>
    </subcellularLocation>
</comment>
<evidence type="ECO:0000256" key="11">
    <source>
        <dbReference type="ARBA" id="ARBA00044881"/>
    </source>
</evidence>
<evidence type="ECO:0000256" key="27">
    <source>
        <dbReference type="SAM" id="Phobius"/>
    </source>
</evidence>
<dbReference type="RefSeq" id="WP_378612544.1">
    <property type="nucleotide sequence ID" value="NZ_JBHSAX010000013.1"/>
</dbReference>
<dbReference type="Pfam" id="PF07690">
    <property type="entry name" value="MFS_1"/>
    <property type="match status" value="1"/>
</dbReference>
<comment type="catalytic activity">
    <reaction evidence="17">
        <text>L-lysyl-L-lysine(out) = L-lysyl-L-lysine(in)</text>
        <dbReference type="Rhea" id="RHEA:79403"/>
        <dbReference type="ChEBI" id="CHEBI:229956"/>
    </reaction>
</comment>
<evidence type="ECO:0000256" key="19">
    <source>
        <dbReference type="ARBA" id="ARBA00044912"/>
    </source>
</evidence>
<evidence type="ECO:0000256" key="26">
    <source>
        <dbReference type="SAM" id="MobiDB-lite"/>
    </source>
</evidence>
<comment type="catalytic activity">
    <reaction evidence="15">
        <text>L-aspartyl-L-lysine(out) = L-aspartyl-L-lysine(in)</text>
        <dbReference type="Rhea" id="RHEA:79411"/>
        <dbReference type="ChEBI" id="CHEBI:229953"/>
    </reaction>
</comment>
<comment type="similarity">
    <text evidence="3">Belongs to the major facilitator superfamily.</text>
</comment>
<feature type="region of interest" description="Disordered" evidence="26">
    <location>
        <begin position="1"/>
        <end position="22"/>
    </location>
</feature>
<evidence type="ECO:0000256" key="20">
    <source>
        <dbReference type="ARBA" id="ARBA00044919"/>
    </source>
</evidence>
<evidence type="ECO:0000313" key="30">
    <source>
        <dbReference type="Proteomes" id="UP001595696"/>
    </source>
</evidence>
<feature type="transmembrane region" description="Helical" evidence="27">
    <location>
        <begin position="367"/>
        <end position="385"/>
    </location>
</feature>
<keyword evidence="7 27" id="KW-0472">Membrane</keyword>
<dbReference type="InterPro" id="IPR052187">
    <property type="entry name" value="MFSD1"/>
</dbReference>
<reference evidence="30" key="1">
    <citation type="journal article" date="2019" name="Int. J. Syst. Evol. Microbiol.">
        <title>The Global Catalogue of Microorganisms (GCM) 10K type strain sequencing project: providing services to taxonomists for standard genome sequencing and annotation.</title>
        <authorList>
            <consortium name="The Broad Institute Genomics Platform"/>
            <consortium name="The Broad Institute Genome Sequencing Center for Infectious Disease"/>
            <person name="Wu L."/>
            <person name="Ma J."/>
        </authorList>
    </citation>
    <scope>NUCLEOTIDE SEQUENCE [LARGE SCALE GENOMIC DNA]</scope>
    <source>
        <strain evidence="30">CGMCC 4.7330</strain>
    </source>
</reference>
<dbReference type="InterPro" id="IPR020846">
    <property type="entry name" value="MFS_dom"/>
</dbReference>
<comment type="catalytic activity">
    <reaction evidence="12">
        <text>L-alpha-aminoacyl-L-histidine(out) = L-alpha-aminoacyl-L-histidine(in)</text>
        <dbReference type="Rhea" id="RHEA:79375"/>
        <dbReference type="ChEBI" id="CHEBI:229967"/>
    </reaction>
</comment>
<comment type="catalytic activity">
    <reaction evidence="9">
        <text>L-lysyl-L-alanine(out) = L-lysyl-L-alanine(in)</text>
        <dbReference type="Rhea" id="RHEA:79399"/>
        <dbReference type="ChEBI" id="CHEBI:229954"/>
    </reaction>
</comment>
<evidence type="ECO:0000256" key="12">
    <source>
        <dbReference type="ARBA" id="ARBA00044884"/>
    </source>
</evidence>
<accession>A0ABV8DT76</accession>
<evidence type="ECO:0000256" key="4">
    <source>
        <dbReference type="ARBA" id="ARBA00022448"/>
    </source>
</evidence>
<comment type="subunit">
    <text evidence="25">Homodimer. Interacts with lysosomal protein GLMP (via lumenal domain); the interaction starts while both proteins are still in the endoplasmic reticulum and is required for stabilization of MFSD1 in lysosomes but has no direct effect on its targeting to lysosomes or transporter activity.</text>
</comment>
<dbReference type="EMBL" id="JBHSAX010000013">
    <property type="protein sequence ID" value="MFC3962781.1"/>
    <property type="molecule type" value="Genomic_DNA"/>
</dbReference>
<evidence type="ECO:0000256" key="2">
    <source>
        <dbReference type="ARBA" id="ARBA00004651"/>
    </source>
</evidence>
<evidence type="ECO:0000256" key="15">
    <source>
        <dbReference type="ARBA" id="ARBA00044898"/>
    </source>
</evidence>
<evidence type="ECO:0000256" key="5">
    <source>
        <dbReference type="ARBA" id="ARBA00022692"/>
    </source>
</evidence>
<feature type="domain" description="Major facilitator superfamily (MFS) profile" evidence="28">
    <location>
        <begin position="1"/>
        <end position="391"/>
    </location>
</feature>
<evidence type="ECO:0000256" key="1">
    <source>
        <dbReference type="ARBA" id="ARBA00004155"/>
    </source>
</evidence>
<feature type="transmembrane region" description="Helical" evidence="27">
    <location>
        <begin position="86"/>
        <end position="109"/>
    </location>
</feature>
<comment type="catalytic activity">
    <reaction evidence="18">
        <text>L-arginyl-glycine(out) = L-arginyl-glycine(in)</text>
        <dbReference type="Rhea" id="RHEA:79391"/>
        <dbReference type="ChEBI" id="CHEBI:229955"/>
    </reaction>
</comment>
<feature type="transmembrane region" description="Helical" evidence="27">
    <location>
        <begin position="121"/>
        <end position="143"/>
    </location>
</feature>
<evidence type="ECO:0000256" key="22">
    <source>
        <dbReference type="ARBA" id="ARBA00044985"/>
    </source>
</evidence>
<evidence type="ECO:0000256" key="10">
    <source>
        <dbReference type="ARBA" id="ARBA00044878"/>
    </source>
</evidence>
<evidence type="ECO:0000256" key="17">
    <source>
        <dbReference type="ARBA" id="ARBA00044900"/>
    </source>
</evidence>
<dbReference type="SUPFAM" id="SSF103473">
    <property type="entry name" value="MFS general substrate transporter"/>
    <property type="match status" value="1"/>
</dbReference>
<comment type="catalytic activity">
    <reaction evidence="21">
        <text>L-lysyl-glycine(out) = L-lysyl-glycine(in)</text>
        <dbReference type="Rhea" id="RHEA:79407"/>
        <dbReference type="ChEBI" id="CHEBI:191202"/>
    </reaction>
</comment>
<dbReference type="InterPro" id="IPR011701">
    <property type="entry name" value="MFS"/>
</dbReference>
<feature type="transmembrane region" description="Helical" evidence="27">
    <location>
        <begin position="269"/>
        <end position="287"/>
    </location>
</feature>
<dbReference type="PANTHER" id="PTHR23512:SF3">
    <property type="entry name" value="MAJOR FACILITATOR SUPERFAMILY DOMAIN-CONTAINING PROTEIN 1"/>
    <property type="match status" value="1"/>
</dbReference>